<dbReference type="SUPFAM" id="SSF74650">
    <property type="entry name" value="Galactose mutarotase-like"/>
    <property type="match status" value="1"/>
</dbReference>
<accession>A0A1E4RJU8</accession>
<dbReference type="Pfam" id="PF03636">
    <property type="entry name" value="Glyco_hydro_65N"/>
    <property type="match status" value="1"/>
</dbReference>
<evidence type="ECO:0000256" key="2">
    <source>
        <dbReference type="ARBA" id="ARBA00006768"/>
    </source>
</evidence>
<dbReference type="AlphaFoldDB" id="A0A1E4RJU8"/>
<evidence type="ECO:0000259" key="8">
    <source>
        <dbReference type="Pfam" id="PF03636"/>
    </source>
</evidence>
<dbReference type="RefSeq" id="XP_020076590.1">
    <property type="nucleotide sequence ID" value="XM_020218635.1"/>
</dbReference>
<dbReference type="InterPro" id="IPR011013">
    <property type="entry name" value="Gal_mutarotase_sf_dom"/>
</dbReference>
<feature type="domain" description="Glycoside hydrolase family 65 central catalytic" evidence="7">
    <location>
        <begin position="417"/>
        <end position="613"/>
    </location>
</feature>
<dbReference type="STRING" id="984485.A0A1E4RJU8"/>
<name>A0A1E4RJU8_9ASCO</name>
<dbReference type="GO" id="GO:0030287">
    <property type="term" value="C:cell wall-bounded periplasmic space"/>
    <property type="evidence" value="ECO:0007669"/>
    <property type="project" value="EnsemblFungi"/>
</dbReference>
<dbReference type="Gene3D" id="2.60.120.260">
    <property type="entry name" value="Galactose-binding domain-like"/>
    <property type="match status" value="1"/>
</dbReference>
<dbReference type="GO" id="GO:0030246">
    <property type="term" value="F:carbohydrate binding"/>
    <property type="evidence" value="ECO:0007669"/>
    <property type="project" value="InterPro"/>
</dbReference>
<keyword evidence="6" id="KW-0732">Signal</keyword>
<dbReference type="GO" id="GO:0016020">
    <property type="term" value="C:membrane"/>
    <property type="evidence" value="ECO:0007669"/>
    <property type="project" value="EnsemblFungi"/>
</dbReference>
<dbReference type="OrthoDB" id="200349at2759"/>
<dbReference type="EC" id="3.2.1.28" evidence="3"/>
<evidence type="ECO:0000256" key="3">
    <source>
        <dbReference type="ARBA" id="ARBA00012757"/>
    </source>
</evidence>
<protein>
    <recommendedName>
        <fullName evidence="3">alpha,alpha-trehalase</fullName>
        <ecNumber evidence="3">3.2.1.28</ecNumber>
    </recommendedName>
</protein>
<dbReference type="PANTHER" id="PTHR11051">
    <property type="entry name" value="GLYCOSYL HYDROLASE-RELATED"/>
    <property type="match status" value="1"/>
</dbReference>
<dbReference type="PANTHER" id="PTHR11051:SF8">
    <property type="entry name" value="PROTEIN-GLUCOSYLGALACTOSYLHYDROXYLYSINE GLUCOSIDASE"/>
    <property type="match status" value="1"/>
</dbReference>
<feature type="signal peptide" evidence="6">
    <location>
        <begin position="1"/>
        <end position="19"/>
    </location>
</feature>
<dbReference type="InterPro" id="IPR005195">
    <property type="entry name" value="Glyco_hydro_65_M"/>
</dbReference>
<feature type="domain" description="Glycoside hydrolase family 65 N-terminal" evidence="8">
    <location>
        <begin position="93"/>
        <end position="355"/>
    </location>
</feature>
<dbReference type="FunFam" id="1.50.10.10:FF:000032">
    <property type="entry name" value="Vacuolar acid trehalase"/>
    <property type="match status" value="1"/>
</dbReference>
<evidence type="ECO:0000259" key="7">
    <source>
        <dbReference type="Pfam" id="PF03632"/>
    </source>
</evidence>
<dbReference type="SUPFAM" id="SSF48208">
    <property type="entry name" value="Six-hairpin glycosidases"/>
    <property type="match status" value="1"/>
</dbReference>
<evidence type="ECO:0000256" key="6">
    <source>
        <dbReference type="SAM" id="SignalP"/>
    </source>
</evidence>
<dbReference type="GO" id="GO:0005993">
    <property type="term" value="P:trehalose catabolic process"/>
    <property type="evidence" value="ECO:0007669"/>
    <property type="project" value="EnsemblFungi"/>
</dbReference>
<keyword evidence="4" id="KW-0378">Hydrolase</keyword>
<dbReference type="GeneID" id="30993185"/>
<dbReference type="Gene3D" id="1.50.10.10">
    <property type="match status" value="1"/>
</dbReference>
<evidence type="ECO:0000256" key="4">
    <source>
        <dbReference type="ARBA" id="ARBA00022801"/>
    </source>
</evidence>
<reference evidence="10" key="1">
    <citation type="submission" date="2016-05" db="EMBL/GenBank/DDBJ databases">
        <title>Comparative genomics of biotechnologically important yeasts.</title>
        <authorList>
            <consortium name="DOE Joint Genome Institute"/>
            <person name="Riley R."/>
            <person name="Haridas S."/>
            <person name="Wolfe K.H."/>
            <person name="Lopes M.R."/>
            <person name="Hittinger C.T."/>
            <person name="Goker M."/>
            <person name="Salamov A."/>
            <person name="Wisecaver J."/>
            <person name="Long T.M."/>
            <person name="Aerts A.L."/>
            <person name="Barry K."/>
            <person name="Choi C."/>
            <person name="Clum A."/>
            <person name="Coughlan A.Y."/>
            <person name="Deshpande S."/>
            <person name="Douglass A.P."/>
            <person name="Hanson S.J."/>
            <person name="Klenk H.-P."/>
            <person name="Labutti K."/>
            <person name="Lapidus A."/>
            <person name="Lindquist E."/>
            <person name="Lipzen A."/>
            <person name="Meier-Kolthoff J.P."/>
            <person name="Ohm R.A."/>
            <person name="Otillar R.P."/>
            <person name="Pangilinan J."/>
            <person name="Peng Y."/>
            <person name="Rokas A."/>
            <person name="Rosa C.A."/>
            <person name="Scheuner C."/>
            <person name="Sibirny A.A."/>
            <person name="Slot J.C."/>
            <person name="Stielow J.B."/>
            <person name="Sun H."/>
            <person name="Kurtzman C.P."/>
            <person name="Blackwell M."/>
            <person name="Grigoriev I.V."/>
            <person name="Jeffries T.W."/>
        </authorList>
    </citation>
    <scope>NUCLEOTIDE SEQUENCE [LARGE SCALE GENOMIC DNA]</scope>
    <source>
        <strain evidence="10">NRRL Y-1933</strain>
    </source>
</reference>
<keyword evidence="10" id="KW-1185">Reference proteome</keyword>
<comment type="catalytic activity">
    <reaction evidence="1">
        <text>alpha,alpha-trehalose + H2O = alpha-D-glucose + beta-D-glucose</text>
        <dbReference type="Rhea" id="RHEA:32675"/>
        <dbReference type="ChEBI" id="CHEBI:15377"/>
        <dbReference type="ChEBI" id="CHEBI:15903"/>
        <dbReference type="ChEBI" id="CHEBI:16551"/>
        <dbReference type="ChEBI" id="CHEBI:17925"/>
        <dbReference type="EC" id="3.2.1.28"/>
    </reaction>
</comment>
<dbReference type="EMBL" id="KV454540">
    <property type="protein sequence ID" value="ODV67523.1"/>
    <property type="molecule type" value="Genomic_DNA"/>
</dbReference>
<dbReference type="InterPro" id="IPR008928">
    <property type="entry name" value="6-hairpin_glycosidase_sf"/>
</dbReference>
<dbReference type="GO" id="GO:0000328">
    <property type="term" value="C:fungal-type vacuole lumen"/>
    <property type="evidence" value="ECO:0007669"/>
    <property type="project" value="EnsemblFungi"/>
</dbReference>
<feature type="chain" id="PRO_5009162337" description="alpha,alpha-trehalase" evidence="6">
    <location>
        <begin position="20"/>
        <end position="1063"/>
    </location>
</feature>
<evidence type="ECO:0000313" key="10">
    <source>
        <dbReference type="Proteomes" id="UP000095085"/>
    </source>
</evidence>
<dbReference type="GO" id="GO:0009277">
    <property type="term" value="C:fungal-type cell wall"/>
    <property type="evidence" value="ECO:0007669"/>
    <property type="project" value="EnsemblFungi"/>
</dbReference>
<dbReference type="InterPro" id="IPR037018">
    <property type="entry name" value="GH65_N"/>
</dbReference>
<dbReference type="Pfam" id="PF03632">
    <property type="entry name" value="Glyco_hydro_65m"/>
    <property type="match status" value="1"/>
</dbReference>
<proteinExistence type="inferred from homology"/>
<dbReference type="GO" id="GO:0015976">
    <property type="term" value="P:carbon utilization"/>
    <property type="evidence" value="ECO:0007669"/>
    <property type="project" value="EnsemblFungi"/>
</dbReference>
<dbReference type="InterPro" id="IPR005196">
    <property type="entry name" value="Glyco_hydro_65_N"/>
</dbReference>
<dbReference type="GO" id="GO:0004555">
    <property type="term" value="F:alpha,alpha-trehalase activity"/>
    <property type="evidence" value="ECO:0007669"/>
    <property type="project" value="UniProtKB-EC"/>
</dbReference>
<comment type="similarity">
    <text evidence="2">Belongs to the glycosyl hydrolase 65 family.</text>
</comment>
<dbReference type="InterPro" id="IPR012341">
    <property type="entry name" value="6hp_glycosidase-like_sf"/>
</dbReference>
<evidence type="ECO:0000256" key="5">
    <source>
        <dbReference type="ARBA" id="ARBA00023180"/>
    </source>
</evidence>
<organism evidence="9 10">
    <name type="scientific">Hyphopichia burtonii NRRL Y-1933</name>
    <dbReference type="NCBI Taxonomy" id="984485"/>
    <lineage>
        <taxon>Eukaryota</taxon>
        <taxon>Fungi</taxon>
        <taxon>Dikarya</taxon>
        <taxon>Ascomycota</taxon>
        <taxon>Saccharomycotina</taxon>
        <taxon>Pichiomycetes</taxon>
        <taxon>Debaryomycetaceae</taxon>
        <taxon>Hyphopichia</taxon>
    </lineage>
</organism>
<gene>
    <name evidence="9" type="ORF">HYPBUDRAFT_108457</name>
</gene>
<dbReference type="Gene3D" id="2.70.98.40">
    <property type="entry name" value="Glycoside hydrolase, family 65, N-terminal domain"/>
    <property type="match status" value="1"/>
</dbReference>
<dbReference type="Proteomes" id="UP000095085">
    <property type="component" value="Unassembled WGS sequence"/>
</dbReference>
<sequence length="1063" mass="119192">MIVTNVLVLLGLQLYLTQAVPSPFLDFEAKRSEVDTAQLVVDRDSLYSQRSNLVEFVNSRENRDTFSKLQHNQYGFFDDELNNVGTIAFPKYNQYQRQPYVANGFIGSRIPNLGQGFTYDQLSDGPNANEEDLSNGWPLFNKRYAGAFAAGFFDIQDDVTSTNFPELLENGYESIIAAIPQWTTLQISAEVNGTVYILDPSHNHTTLGSITNYVQNLSLTTGIVTTQFTWLDQIQVQLQVLAHRLLLNNGIVDLKIGNLNDNSPVNVSAIDILDFESAQRCQLTEIDKDESGIYVTFQPHQIDYINGAIYSKLFTSNEVLRLSDNNLTAKQYVQFELQPKEIKHLTKIVGVTTTDFDPASLDSLDLVLKKAKSSVTDINDDVETLIKKHVQDWQETLDSTLSITFPDDRLLTMAARASIYHLNANTRPEAKGVTGAVGVGGLSSDSYGGMVFWDTDLWMLNGLLPFNPDHVKSIVNYRIHTHQQAKENIPDNYTGAAYPWTSGRFGNCTATGPCIDYEYHINYAVAQAAWEVYLSGAADDKYLEDVVYPLVNDAALFYSDYVKYNDTLNQYTTRNMTDPDEYANHVNNAAYTNSAISLIMKIAISVSNQLKKPFPAIYSDIHDSIHLPTSENNDNITLEYTGMNNSVGIKQADVIMITYPLGNELIDEDQARLNKDYYAIKQVNYGPAMTYPIFSIVSSILSTSGCALYSYLQKAVIPFLRAPFAQFSEQNQDDFLNNGGTHPAFPFLTGHGGYLQAILQGFTGLKFDFEINKSGTFERVLHLDPISLPCLSNGVQFDGIKYLNHSISFNLNSDSLRIKDNGPINEQGKSIDSFNIRVGERNTKAGKYILNSGEELTIPLYSTYKAVESSITECNNAIFTNITDGFYGEISSAMNDGDNTTHWEALHNDSTAKILVDLKQIQNVTKVNINWGDKPPKKWGLSAIEPEKLSSYSYLANTVDILSYVDFGTDLYQYFNYDKSSQNIVKQSDIFTEIVNESVEISEPYNTKESQIVQVPNRHNTTTFYHEEGAYSRFFLIEIKDIHNEAPIENDIGGAKIFEVVFE</sequence>
<keyword evidence="5" id="KW-0325">Glycoprotein</keyword>
<dbReference type="GO" id="GO:0015771">
    <property type="term" value="P:trehalose transport"/>
    <property type="evidence" value="ECO:0007669"/>
    <property type="project" value="EnsemblFungi"/>
</dbReference>
<evidence type="ECO:0000256" key="1">
    <source>
        <dbReference type="ARBA" id="ARBA00001576"/>
    </source>
</evidence>
<evidence type="ECO:0000313" key="9">
    <source>
        <dbReference type="EMBL" id="ODV67523.1"/>
    </source>
</evidence>